<accession>A0AAD0NW78</accession>
<evidence type="ECO:0000259" key="2">
    <source>
        <dbReference type="Pfam" id="PF01408"/>
    </source>
</evidence>
<evidence type="ECO:0000313" key="3">
    <source>
        <dbReference type="EMBL" id="AWO82927.1"/>
    </source>
</evidence>
<dbReference type="EMBL" id="CP029604">
    <property type="protein sequence ID" value="AWO82927.1"/>
    <property type="molecule type" value="Genomic_DNA"/>
</dbReference>
<name>A0AAD0NW78_9ACTN</name>
<organism evidence="3 4">
    <name type="scientific">Gordonia terrae</name>
    <dbReference type="NCBI Taxonomy" id="2055"/>
    <lineage>
        <taxon>Bacteria</taxon>
        <taxon>Bacillati</taxon>
        <taxon>Actinomycetota</taxon>
        <taxon>Actinomycetes</taxon>
        <taxon>Mycobacteriales</taxon>
        <taxon>Gordoniaceae</taxon>
        <taxon>Gordonia</taxon>
    </lineage>
</organism>
<dbReference type="InterPro" id="IPR050463">
    <property type="entry name" value="Gfo/Idh/MocA_oxidrdct_glycsds"/>
</dbReference>
<proteinExistence type="predicted"/>
<dbReference type="Gene3D" id="3.30.360.10">
    <property type="entry name" value="Dihydrodipicolinate Reductase, domain 2"/>
    <property type="match status" value="1"/>
</dbReference>
<reference evidence="3 4" key="1">
    <citation type="submission" date="2018-05" db="EMBL/GenBank/DDBJ databases">
        <title>Complete genome sequence of Gordonia terrae NRRL B-16283.</title>
        <authorList>
            <person name="Garlena R.A."/>
            <person name="Russell D.A."/>
            <person name="Hatfull G.F."/>
        </authorList>
    </citation>
    <scope>NUCLEOTIDE SEQUENCE [LARGE SCALE GENOMIC DNA]</scope>
    <source>
        <strain evidence="3 4">NRRL B-16283</strain>
    </source>
</reference>
<dbReference type="SUPFAM" id="SSF55347">
    <property type="entry name" value="Glyceraldehyde-3-phosphate dehydrogenase-like, C-terminal domain"/>
    <property type="match status" value="1"/>
</dbReference>
<keyword evidence="1" id="KW-0560">Oxidoreductase</keyword>
<dbReference type="InterPro" id="IPR036291">
    <property type="entry name" value="NAD(P)-bd_dom_sf"/>
</dbReference>
<dbReference type="GO" id="GO:0016491">
    <property type="term" value="F:oxidoreductase activity"/>
    <property type="evidence" value="ECO:0007669"/>
    <property type="project" value="UniProtKB-KW"/>
</dbReference>
<dbReference type="Pfam" id="PF01408">
    <property type="entry name" value="GFO_IDH_MocA"/>
    <property type="match status" value="1"/>
</dbReference>
<dbReference type="GO" id="GO:0000166">
    <property type="term" value="F:nucleotide binding"/>
    <property type="evidence" value="ECO:0007669"/>
    <property type="project" value="InterPro"/>
</dbReference>
<dbReference type="KEGG" id="gta:BCM27_04640"/>
<feature type="domain" description="Gfo/Idh/MocA-like oxidoreductase N-terminal" evidence="2">
    <location>
        <begin position="13"/>
        <end position="129"/>
    </location>
</feature>
<dbReference type="PANTHER" id="PTHR43818">
    <property type="entry name" value="BCDNA.GH03377"/>
    <property type="match status" value="1"/>
</dbReference>
<gene>
    <name evidence="3" type="ORF">DLJ61_04680</name>
</gene>
<dbReference type="Gene3D" id="3.40.50.720">
    <property type="entry name" value="NAD(P)-binding Rossmann-like Domain"/>
    <property type="match status" value="1"/>
</dbReference>
<dbReference type="RefSeq" id="WP_051987159.1">
    <property type="nucleotide sequence ID" value="NZ_CP016594.1"/>
</dbReference>
<dbReference type="GeneID" id="32687032"/>
<evidence type="ECO:0000256" key="1">
    <source>
        <dbReference type="ARBA" id="ARBA00023002"/>
    </source>
</evidence>
<dbReference type="InterPro" id="IPR000683">
    <property type="entry name" value="Gfo/Idh/MocA-like_OxRdtase_N"/>
</dbReference>
<evidence type="ECO:0000313" key="4">
    <source>
        <dbReference type="Proteomes" id="UP000247118"/>
    </source>
</evidence>
<dbReference type="PANTHER" id="PTHR43818:SF11">
    <property type="entry name" value="BCDNA.GH03377"/>
    <property type="match status" value="1"/>
</dbReference>
<dbReference type="AlphaFoldDB" id="A0AAD0NW78"/>
<protein>
    <submittedName>
        <fullName evidence="3">Gfo/Idh/MocA family oxidoreductase</fullName>
    </submittedName>
</protein>
<dbReference type="SUPFAM" id="SSF51735">
    <property type="entry name" value="NAD(P)-binding Rossmann-fold domains"/>
    <property type="match status" value="1"/>
</dbReference>
<sequence>MRTHGMRRELTVVRIGLVGAGPWARIFHAPMITGGPETELTAVWARRTEAAQEIADEFGSSVATSFDDLLDRVDALVFAVPPFIQAELAAQAARAGKPMLLEKPLGVDLAQAEKLTQAIDEAGVATQVMFTNRFSPRIRGFLERARAQTPIGAVGYYVNQAALPGGTFATPWRVEKGGLLDLGPHVLDTLDAAVGPIVEVRGEGDPQRWYVLTATHENGVISQAALSLTSPVVADVAGVKVYTEQGELECEFVGKDGDPEAPNVIRREFAEVVRSGVSHEVDVHRALYIQRLLEQAAPN</sequence>
<dbReference type="Proteomes" id="UP000247118">
    <property type="component" value="Chromosome"/>
</dbReference>